<reference evidence="1" key="1">
    <citation type="submission" date="2018-05" db="EMBL/GenBank/DDBJ databases">
        <authorList>
            <person name="Lanie J.A."/>
            <person name="Ng W.-L."/>
            <person name="Kazmierczak K.M."/>
            <person name="Andrzejewski T.M."/>
            <person name="Davidsen T.M."/>
            <person name="Wayne K.J."/>
            <person name="Tettelin H."/>
            <person name="Glass J.I."/>
            <person name="Rusch D."/>
            <person name="Podicherti R."/>
            <person name="Tsui H.-C.T."/>
            <person name="Winkler M.E."/>
        </authorList>
    </citation>
    <scope>NUCLEOTIDE SEQUENCE</scope>
</reference>
<protein>
    <submittedName>
        <fullName evidence="1">Uncharacterized protein</fullName>
    </submittedName>
</protein>
<sequence>MDRLQQQDADATGKAVILTDRQKEAIAAAKRDYAANVAEAEILFRSALMATVDPEVRQELEANHRRDLGQFVSARDKKIETARKVGESS</sequence>
<organism evidence="1">
    <name type="scientific">marine metagenome</name>
    <dbReference type="NCBI Taxonomy" id="408172"/>
    <lineage>
        <taxon>unclassified sequences</taxon>
        <taxon>metagenomes</taxon>
        <taxon>ecological metagenomes</taxon>
    </lineage>
</organism>
<dbReference type="EMBL" id="UINC01005814">
    <property type="protein sequence ID" value="SVA23717.1"/>
    <property type="molecule type" value="Genomic_DNA"/>
</dbReference>
<name>A0A381U8L8_9ZZZZ</name>
<accession>A0A381U8L8</accession>
<proteinExistence type="predicted"/>
<evidence type="ECO:0000313" key="1">
    <source>
        <dbReference type="EMBL" id="SVA23717.1"/>
    </source>
</evidence>
<gene>
    <name evidence="1" type="ORF">METZ01_LOCUS76571</name>
</gene>
<dbReference type="AlphaFoldDB" id="A0A381U8L8"/>